<dbReference type="Gene3D" id="2.60.450.10">
    <property type="entry name" value="Lipopolysaccharide (LPS) transport protein A like domain"/>
    <property type="match status" value="1"/>
</dbReference>
<dbReference type="GO" id="GO:0030288">
    <property type="term" value="C:outer membrane-bounded periplasmic space"/>
    <property type="evidence" value="ECO:0007669"/>
    <property type="project" value="TreeGrafter"/>
</dbReference>
<dbReference type="GO" id="GO:0017089">
    <property type="term" value="F:glycolipid transfer activity"/>
    <property type="evidence" value="ECO:0007669"/>
    <property type="project" value="TreeGrafter"/>
</dbReference>
<evidence type="ECO:0000256" key="4">
    <source>
        <dbReference type="HAMAP-Rule" id="MF_01914"/>
    </source>
</evidence>
<feature type="region of interest" description="Disordered" evidence="5">
    <location>
        <begin position="179"/>
        <end position="207"/>
    </location>
</feature>
<dbReference type="GO" id="GO:0015920">
    <property type="term" value="P:lipopolysaccharide transport"/>
    <property type="evidence" value="ECO:0007669"/>
    <property type="project" value="UniProtKB-UniRule"/>
</dbReference>
<dbReference type="Proteomes" id="UP000196138">
    <property type="component" value="Chromosome"/>
</dbReference>
<feature type="signal peptide" evidence="4">
    <location>
        <begin position="1"/>
        <end position="22"/>
    </location>
</feature>
<feature type="chain" id="PRO_5013411687" description="Lipopolysaccharide export system protein LptA" evidence="4">
    <location>
        <begin position="23"/>
        <end position="207"/>
    </location>
</feature>
<dbReference type="InterPro" id="IPR005653">
    <property type="entry name" value="OstA-like_N"/>
</dbReference>
<comment type="subcellular location">
    <subcellularLocation>
        <location evidence="4">Periplasm</location>
    </subcellularLocation>
</comment>
<dbReference type="PANTHER" id="PTHR36504:SF1">
    <property type="entry name" value="LIPOPOLYSACCHARIDE EXPORT SYSTEM PROTEIN LPTA"/>
    <property type="match status" value="1"/>
</dbReference>
<dbReference type="OrthoDB" id="5294855at2"/>
<dbReference type="GO" id="GO:0001530">
    <property type="term" value="F:lipopolysaccharide binding"/>
    <property type="evidence" value="ECO:0007669"/>
    <property type="project" value="InterPro"/>
</dbReference>
<accession>A0A1Y0ES02</accession>
<protein>
    <recommendedName>
        <fullName evidence="4">Lipopolysaccharide export system protein LptA</fullName>
    </recommendedName>
</protein>
<dbReference type="Pfam" id="PF03968">
    <property type="entry name" value="LptD_N"/>
    <property type="match status" value="1"/>
</dbReference>
<dbReference type="NCBIfam" id="TIGR03002">
    <property type="entry name" value="outer_YhbN_LptA"/>
    <property type="match status" value="1"/>
</dbReference>
<evidence type="ECO:0000259" key="6">
    <source>
        <dbReference type="Pfam" id="PF03968"/>
    </source>
</evidence>
<keyword evidence="1 4" id="KW-0813">Transport</keyword>
<keyword evidence="8" id="KW-1185">Reference proteome</keyword>
<feature type="compositionally biased region" description="Polar residues" evidence="5">
    <location>
        <begin position="196"/>
        <end position="207"/>
    </location>
</feature>
<dbReference type="HAMAP" id="MF_01914">
    <property type="entry name" value="LPS_assembly_LptA"/>
    <property type="match status" value="1"/>
</dbReference>
<dbReference type="RefSeq" id="WP_087283620.1">
    <property type="nucleotide sequence ID" value="NZ_CP021455.1"/>
</dbReference>
<feature type="compositionally biased region" description="Low complexity" evidence="5">
    <location>
        <begin position="180"/>
        <end position="195"/>
    </location>
</feature>
<sequence length="207" mass="22266" precursor="true">MKPIPRLLAALLLSGLATFAQAERADRSKPMNIEADALTYDDKQKLSVFTGNVVLTKGSIIMRGGKLEVRQDDAGNQFGVLYAAGTKRAFFHQKREGVDEYMEGEGRTIHYDSKADTVRLVQQAEIRRLMGTRVADTITGSDILYNNTTEVVTVDGGVRSATDQGTPVPGRQGRVRAVLTPQTPAGGAPAPGSTPLQPSGSLNQERP</sequence>
<name>A0A1Y0ES02_9BURK</name>
<dbReference type="KEGG" id="cser:CCO03_18920"/>
<dbReference type="InterPro" id="IPR052037">
    <property type="entry name" value="LPS_export_LptA"/>
</dbReference>
<gene>
    <name evidence="4" type="primary">lptA</name>
    <name evidence="7" type="ORF">CCO03_18920</name>
</gene>
<evidence type="ECO:0000256" key="3">
    <source>
        <dbReference type="ARBA" id="ARBA00022764"/>
    </source>
</evidence>
<dbReference type="InterPro" id="IPR014340">
    <property type="entry name" value="LptA"/>
</dbReference>
<feature type="domain" description="Organic solvent tolerance-like N-terminal" evidence="6">
    <location>
        <begin position="32"/>
        <end position="150"/>
    </location>
</feature>
<dbReference type="GO" id="GO:0009279">
    <property type="term" value="C:cell outer membrane"/>
    <property type="evidence" value="ECO:0007669"/>
    <property type="project" value="TreeGrafter"/>
</dbReference>
<dbReference type="AlphaFoldDB" id="A0A1Y0ES02"/>
<dbReference type="GO" id="GO:0043165">
    <property type="term" value="P:Gram-negative-bacterium-type cell outer membrane assembly"/>
    <property type="evidence" value="ECO:0007669"/>
    <property type="project" value="UniProtKB-UniRule"/>
</dbReference>
<keyword evidence="3 4" id="KW-0574">Periplasm</keyword>
<reference evidence="7 8" key="1">
    <citation type="submission" date="2017-05" db="EMBL/GenBank/DDBJ databases">
        <authorList>
            <person name="Song R."/>
            <person name="Chenine A.L."/>
            <person name="Ruprecht R.M."/>
        </authorList>
    </citation>
    <scope>NUCLEOTIDE SEQUENCE [LARGE SCALE GENOMIC DNA]</scope>
    <source>
        <strain evidence="7 8">DSM 26136</strain>
    </source>
</reference>
<proteinExistence type="inferred from homology"/>
<evidence type="ECO:0000313" key="7">
    <source>
        <dbReference type="EMBL" id="ARU06455.1"/>
    </source>
</evidence>
<dbReference type="EMBL" id="CP021455">
    <property type="protein sequence ID" value="ARU06455.1"/>
    <property type="molecule type" value="Genomic_DNA"/>
</dbReference>
<organism evidence="7 8">
    <name type="scientific">Comamonas serinivorans</name>
    <dbReference type="NCBI Taxonomy" id="1082851"/>
    <lineage>
        <taxon>Bacteria</taxon>
        <taxon>Pseudomonadati</taxon>
        <taxon>Pseudomonadota</taxon>
        <taxon>Betaproteobacteria</taxon>
        <taxon>Burkholderiales</taxon>
        <taxon>Comamonadaceae</taxon>
        <taxon>Comamonas</taxon>
    </lineage>
</organism>
<dbReference type="PANTHER" id="PTHR36504">
    <property type="entry name" value="LIPOPOLYSACCHARIDE EXPORT SYSTEM PROTEIN LPTA"/>
    <property type="match status" value="1"/>
</dbReference>
<comment type="similarity">
    <text evidence="4">Belongs to the LptA family.</text>
</comment>
<keyword evidence="2 4" id="KW-0732">Signal</keyword>
<comment type="subunit">
    <text evidence="4">Component of the lipopolysaccharide transport and assembly complex.</text>
</comment>
<evidence type="ECO:0000313" key="8">
    <source>
        <dbReference type="Proteomes" id="UP000196138"/>
    </source>
</evidence>
<evidence type="ECO:0000256" key="1">
    <source>
        <dbReference type="ARBA" id="ARBA00022448"/>
    </source>
</evidence>
<evidence type="ECO:0000256" key="5">
    <source>
        <dbReference type="SAM" id="MobiDB-lite"/>
    </source>
</evidence>
<evidence type="ECO:0000256" key="2">
    <source>
        <dbReference type="ARBA" id="ARBA00022729"/>
    </source>
</evidence>
<comment type="function">
    <text evidence="4">Involved in the assembly of lipopolysaccharide (LPS). Required for the translocation of LPS from the inner membrane to the outer membrane.</text>
</comment>